<proteinExistence type="predicted"/>
<keyword evidence="1" id="KW-0496">Mitochondrion</keyword>
<dbReference type="EMBL" id="LKAM01000001">
    <property type="protein sequence ID" value="KUM50181.1"/>
    <property type="molecule type" value="Genomic_DNA"/>
</dbReference>
<sequence length="64" mass="7305">MPFLRRLAYKQARTSIVSLAYGISGLRPECHPYAIVSGERLWFIRISGYDSLHLARIYTSSMAI</sequence>
<comment type="caution">
    <text evidence="1">The sequence shown here is derived from an EMBL/GenBank/DDBJ whole genome shotgun (WGS) entry which is preliminary data.</text>
</comment>
<protein>
    <submittedName>
        <fullName evidence="1">Uncharacterized protein</fullName>
    </submittedName>
</protein>
<gene>
    <name evidence="1" type="ORF">ABT39_MTgene24</name>
</gene>
<reference evidence="1" key="1">
    <citation type="journal article" date="2015" name="Genome Biol. Evol.">
        <title>Organellar Genomes of White Spruce (Picea glauca): Assembly and Annotation.</title>
        <authorList>
            <person name="Jackman S.D."/>
            <person name="Warren R.L."/>
            <person name="Gibb E.A."/>
            <person name="Vandervalk B.P."/>
            <person name="Mohamadi H."/>
            <person name="Chu J."/>
            <person name="Raymond A."/>
            <person name="Pleasance S."/>
            <person name="Coope R."/>
            <person name="Wildung M.R."/>
            <person name="Ritland C.E."/>
            <person name="Bousquet J."/>
            <person name="Jones S.J."/>
            <person name="Bohlmann J."/>
            <person name="Birol I."/>
        </authorList>
    </citation>
    <scope>NUCLEOTIDE SEQUENCE [LARGE SCALE GENOMIC DNA]</scope>
    <source>
        <tissue evidence="1">Flushing bud</tissue>
    </source>
</reference>
<geneLocation type="mitochondrion" evidence="1"/>
<name>A0A124GNX7_PICGL</name>
<evidence type="ECO:0000313" key="1">
    <source>
        <dbReference type="EMBL" id="KUM50181.1"/>
    </source>
</evidence>
<organism evidence="1">
    <name type="scientific">Picea glauca</name>
    <name type="common">White spruce</name>
    <name type="synonym">Pinus glauca</name>
    <dbReference type="NCBI Taxonomy" id="3330"/>
    <lineage>
        <taxon>Eukaryota</taxon>
        <taxon>Viridiplantae</taxon>
        <taxon>Streptophyta</taxon>
        <taxon>Embryophyta</taxon>
        <taxon>Tracheophyta</taxon>
        <taxon>Spermatophyta</taxon>
        <taxon>Pinopsida</taxon>
        <taxon>Pinidae</taxon>
        <taxon>Conifers I</taxon>
        <taxon>Pinales</taxon>
        <taxon>Pinaceae</taxon>
        <taxon>Picea</taxon>
    </lineage>
</organism>
<accession>A0A124GNX7</accession>
<dbReference type="AlphaFoldDB" id="A0A124GNX7"/>